<dbReference type="GO" id="GO:0002098">
    <property type="term" value="P:tRNA wobble uridine modification"/>
    <property type="evidence" value="ECO:0007669"/>
    <property type="project" value="TreeGrafter"/>
</dbReference>
<dbReference type="InterPro" id="IPR005225">
    <property type="entry name" value="Small_GTP-bd"/>
</dbReference>
<dbReference type="GO" id="GO:0005525">
    <property type="term" value="F:GTP binding"/>
    <property type="evidence" value="ECO:0007669"/>
    <property type="project" value="InterPro"/>
</dbReference>
<dbReference type="SUPFAM" id="SSF52540">
    <property type="entry name" value="P-loop containing nucleoside triphosphate hydrolases"/>
    <property type="match status" value="1"/>
</dbReference>
<dbReference type="InterPro" id="IPR023873">
    <property type="entry name" value="FeFe-hyd_GTPase_HydF"/>
</dbReference>
<dbReference type="GO" id="GO:0030488">
    <property type="term" value="P:tRNA methylation"/>
    <property type="evidence" value="ECO:0007669"/>
    <property type="project" value="TreeGrafter"/>
</dbReference>
<protein>
    <submittedName>
        <fullName evidence="4">GTPase Der</fullName>
    </submittedName>
</protein>
<dbReference type="Gene3D" id="3.40.50.11420">
    <property type="match status" value="1"/>
</dbReference>
<dbReference type="InterPro" id="IPR006073">
    <property type="entry name" value="GTP-bd"/>
</dbReference>
<dbReference type="CDD" id="cd00880">
    <property type="entry name" value="Era_like"/>
    <property type="match status" value="1"/>
</dbReference>
<evidence type="ECO:0000259" key="3">
    <source>
        <dbReference type="Pfam" id="PF18133"/>
    </source>
</evidence>
<dbReference type="InterPro" id="IPR041606">
    <property type="entry name" value="HydF_dimer"/>
</dbReference>
<comment type="caution">
    <text evidence="4">The sequence shown here is derived from an EMBL/GenBank/DDBJ whole genome shotgun (WGS) entry which is preliminary data.</text>
</comment>
<dbReference type="EMBL" id="VSSQ01000035">
    <property type="protein sequence ID" value="MPL66991.1"/>
    <property type="molecule type" value="Genomic_DNA"/>
</dbReference>
<evidence type="ECO:0000259" key="1">
    <source>
        <dbReference type="Pfam" id="PF01926"/>
    </source>
</evidence>
<sequence length="410" mass="44808">MKGLDIVSLNSTPSGERIHIGIFGKRNAGKSSVINALTGQDLAIVSDIKGTTTDPVYKAMELLPLGPVMIIDTPGLDDEGDLGLKRIEKAYQVLNKTDIALLVVDATVGIGPEDLAILAQFQAKKLNFLVIFNKCDLITQSPNCPAEYIPYSVEISSSTRKNINYLKERIAHIVPSDNMTLKIVGDLLEPDDFVVLVVPVDSAAPKGRLILPQQQTVRDILEAHAVSIVVQTPQLKQTLASLGKKAKMVITDSQAFAQVSQDTPEDIILTSFSILFARYKGDLATAVAGAKLLDSIEDEDIILISEGCTHHRQCDDIGTVKLPSWIKNYTGKSPHFEFSSGTEFPRDLSKYKLVIHCGACMVNEKEMKHRIAHALEEKVAITNYGIAIAYMHGILHRSLQAFPEIAALIK</sequence>
<reference evidence="4" key="1">
    <citation type="submission" date="2019-08" db="EMBL/GenBank/DDBJ databases">
        <authorList>
            <person name="Kucharzyk K."/>
            <person name="Murdoch R.W."/>
            <person name="Higgins S."/>
            <person name="Loffler F."/>
        </authorList>
    </citation>
    <scope>NUCLEOTIDE SEQUENCE</scope>
</reference>
<dbReference type="NCBIfam" id="TIGR03918">
    <property type="entry name" value="GTP_HydF"/>
    <property type="match status" value="1"/>
</dbReference>
<evidence type="ECO:0000313" key="4">
    <source>
        <dbReference type="EMBL" id="MPL66991.1"/>
    </source>
</evidence>
<feature type="domain" description="Hydrogen maturase F tetramerization" evidence="3">
    <location>
        <begin position="285"/>
        <end position="400"/>
    </location>
</feature>
<dbReference type="PANTHER" id="PTHR42714">
    <property type="entry name" value="TRNA MODIFICATION GTPASE GTPBP3"/>
    <property type="match status" value="1"/>
</dbReference>
<accession>A0A644TMQ0</accession>
<dbReference type="Gene3D" id="3.40.50.300">
    <property type="entry name" value="P-loop containing nucleotide triphosphate hydrolases"/>
    <property type="match status" value="1"/>
</dbReference>
<dbReference type="Pfam" id="PF18133">
    <property type="entry name" value="HydF_tetramer"/>
    <property type="match status" value="1"/>
</dbReference>
<dbReference type="NCBIfam" id="TIGR00231">
    <property type="entry name" value="small_GTP"/>
    <property type="match status" value="1"/>
</dbReference>
<dbReference type="GO" id="GO:0005737">
    <property type="term" value="C:cytoplasm"/>
    <property type="evidence" value="ECO:0007669"/>
    <property type="project" value="TreeGrafter"/>
</dbReference>
<dbReference type="Gene3D" id="3.40.50.11410">
    <property type="match status" value="1"/>
</dbReference>
<name>A0A644TMQ0_9ZZZZ</name>
<organism evidence="4">
    <name type="scientific">bioreactor metagenome</name>
    <dbReference type="NCBI Taxonomy" id="1076179"/>
    <lineage>
        <taxon>unclassified sequences</taxon>
        <taxon>metagenomes</taxon>
        <taxon>ecological metagenomes</taxon>
    </lineage>
</organism>
<dbReference type="Pfam" id="PF18128">
    <property type="entry name" value="HydF_dimer"/>
    <property type="match status" value="1"/>
</dbReference>
<dbReference type="InterPro" id="IPR040644">
    <property type="entry name" value="HydF_tetramer"/>
</dbReference>
<proteinExistence type="predicted"/>
<dbReference type="Pfam" id="PF01926">
    <property type="entry name" value="MMR_HSR1"/>
    <property type="match status" value="1"/>
</dbReference>
<feature type="domain" description="Hydrogen maturase F dimerization" evidence="2">
    <location>
        <begin position="183"/>
        <end position="281"/>
    </location>
</feature>
<feature type="domain" description="G" evidence="1">
    <location>
        <begin position="19"/>
        <end position="134"/>
    </location>
</feature>
<gene>
    <name evidence="4" type="primary">der_8</name>
    <name evidence="4" type="ORF">SDC9_12680</name>
</gene>
<dbReference type="InterPro" id="IPR027417">
    <property type="entry name" value="P-loop_NTPase"/>
</dbReference>
<dbReference type="AlphaFoldDB" id="A0A644TMQ0"/>
<dbReference type="PANTHER" id="PTHR42714:SF6">
    <property type="entry name" value="TRANSLATION INITIATION FACTOR IF-2"/>
    <property type="match status" value="1"/>
</dbReference>
<evidence type="ECO:0000259" key="2">
    <source>
        <dbReference type="Pfam" id="PF18128"/>
    </source>
</evidence>
<dbReference type="PRINTS" id="PR00326">
    <property type="entry name" value="GTP1OBG"/>
</dbReference>